<organism evidence="1 2">
    <name type="scientific">Anaerotruncus colihominis</name>
    <dbReference type="NCBI Taxonomy" id="169435"/>
    <lineage>
        <taxon>Bacteria</taxon>
        <taxon>Bacillati</taxon>
        <taxon>Bacillota</taxon>
        <taxon>Clostridia</taxon>
        <taxon>Eubacteriales</taxon>
        <taxon>Oscillospiraceae</taxon>
        <taxon>Anaerotruncus</taxon>
    </lineage>
</organism>
<dbReference type="AlphaFoldDB" id="A0A1Y4MYP7"/>
<dbReference type="Proteomes" id="UP000196386">
    <property type="component" value="Unassembled WGS sequence"/>
</dbReference>
<protein>
    <submittedName>
        <fullName evidence="1">Uncharacterized protein</fullName>
    </submittedName>
</protein>
<reference evidence="2" key="1">
    <citation type="submission" date="2017-04" db="EMBL/GenBank/DDBJ databases">
        <title>Function of individual gut microbiota members based on whole genome sequencing of pure cultures obtained from chicken caecum.</title>
        <authorList>
            <person name="Medvecky M."/>
            <person name="Cejkova D."/>
            <person name="Polansky O."/>
            <person name="Karasova D."/>
            <person name="Kubasova T."/>
            <person name="Cizek A."/>
            <person name="Rychlik I."/>
        </authorList>
    </citation>
    <scope>NUCLEOTIDE SEQUENCE [LARGE SCALE GENOMIC DNA]</scope>
    <source>
        <strain evidence="2">An175</strain>
    </source>
</reference>
<name>A0A1Y4MYP7_9FIRM</name>
<dbReference type="EMBL" id="NFKP01000007">
    <property type="protein sequence ID" value="OUP69840.1"/>
    <property type="molecule type" value="Genomic_DNA"/>
</dbReference>
<dbReference type="RefSeq" id="WP_087300647.1">
    <property type="nucleotide sequence ID" value="NZ_NFKP01000007.1"/>
</dbReference>
<sequence length="120" mass="13221">MNLEVSVNEALRACGQLVAVQGDEQARFYASIQPAGWNTQMRTEGTYTRFGRTDPRRFFYYGPLTGGGEHVCAGAVIKTGQKLYEILICHDFEYGGAGLFRWAEARLIEGGMEDGCTDGV</sequence>
<evidence type="ECO:0000313" key="1">
    <source>
        <dbReference type="EMBL" id="OUP69840.1"/>
    </source>
</evidence>
<evidence type="ECO:0000313" key="2">
    <source>
        <dbReference type="Proteomes" id="UP000196386"/>
    </source>
</evidence>
<comment type="caution">
    <text evidence="1">The sequence shown here is derived from an EMBL/GenBank/DDBJ whole genome shotgun (WGS) entry which is preliminary data.</text>
</comment>
<gene>
    <name evidence="1" type="ORF">B5F11_07595</name>
</gene>
<proteinExistence type="predicted"/>
<accession>A0A1Y4MYP7</accession>